<protein>
    <submittedName>
        <fullName evidence="2">Uncharacterized protein</fullName>
    </submittedName>
</protein>
<evidence type="ECO:0000256" key="1">
    <source>
        <dbReference type="SAM" id="MobiDB-lite"/>
    </source>
</evidence>
<feature type="compositionally biased region" description="Pro residues" evidence="1">
    <location>
        <begin position="33"/>
        <end position="42"/>
    </location>
</feature>
<gene>
    <name evidence="2" type="ORF">E2C01_102242</name>
</gene>
<evidence type="ECO:0000313" key="2">
    <source>
        <dbReference type="EMBL" id="MPD06428.1"/>
    </source>
</evidence>
<name>A0A5B7KM49_PORTR</name>
<accession>A0A5B7KM49</accession>
<feature type="compositionally biased region" description="Polar residues" evidence="1">
    <location>
        <begin position="18"/>
        <end position="27"/>
    </location>
</feature>
<reference evidence="2 3" key="1">
    <citation type="submission" date="2019-05" db="EMBL/GenBank/DDBJ databases">
        <title>Another draft genome of Portunus trituberculatus and its Hox gene families provides insights of decapod evolution.</title>
        <authorList>
            <person name="Jeong J.-H."/>
            <person name="Song I."/>
            <person name="Kim S."/>
            <person name="Choi T."/>
            <person name="Kim D."/>
            <person name="Ryu S."/>
            <person name="Kim W."/>
        </authorList>
    </citation>
    <scope>NUCLEOTIDE SEQUENCE [LARGE SCALE GENOMIC DNA]</scope>
    <source>
        <tissue evidence="2">Muscle</tissue>
    </source>
</reference>
<dbReference type="AlphaFoldDB" id="A0A5B7KM49"/>
<organism evidence="2 3">
    <name type="scientific">Portunus trituberculatus</name>
    <name type="common">Swimming crab</name>
    <name type="synonym">Neptunus trituberculatus</name>
    <dbReference type="NCBI Taxonomy" id="210409"/>
    <lineage>
        <taxon>Eukaryota</taxon>
        <taxon>Metazoa</taxon>
        <taxon>Ecdysozoa</taxon>
        <taxon>Arthropoda</taxon>
        <taxon>Crustacea</taxon>
        <taxon>Multicrustacea</taxon>
        <taxon>Malacostraca</taxon>
        <taxon>Eumalacostraca</taxon>
        <taxon>Eucarida</taxon>
        <taxon>Decapoda</taxon>
        <taxon>Pleocyemata</taxon>
        <taxon>Brachyura</taxon>
        <taxon>Eubrachyura</taxon>
        <taxon>Portunoidea</taxon>
        <taxon>Portunidae</taxon>
        <taxon>Portuninae</taxon>
        <taxon>Portunus</taxon>
    </lineage>
</organism>
<dbReference type="EMBL" id="VSRR010151170">
    <property type="protein sequence ID" value="MPD06428.1"/>
    <property type="molecule type" value="Genomic_DNA"/>
</dbReference>
<feature type="region of interest" description="Disordered" evidence="1">
    <location>
        <begin position="1"/>
        <end position="70"/>
    </location>
</feature>
<evidence type="ECO:0000313" key="3">
    <source>
        <dbReference type="Proteomes" id="UP000324222"/>
    </source>
</evidence>
<keyword evidence="3" id="KW-1185">Reference proteome</keyword>
<sequence length="70" mass="7479">MPNSNHLAVPFPLPPTLSVPSPNSYPATSLPYLPMPRQPRQPSPRTAHSTAVLPTSLPSQDRAIIKAAAQ</sequence>
<comment type="caution">
    <text evidence="2">The sequence shown here is derived from an EMBL/GenBank/DDBJ whole genome shotgun (WGS) entry which is preliminary data.</text>
</comment>
<feature type="compositionally biased region" description="Polar residues" evidence="1">
    <location>
        <begin position="46"/>
        <end position="59"/>
    </location>
</feature>
<dbReference type="Proteomes" id="UP000324222">
    <property type="component" value="Unassembled WGS sequence"/>
</dbReference>
<proteinExistence type="predicted"/>